<evidence type="ECO:0000256" key="1">
    <source>
        <dbReference type="SAM" id="Phobius"/>
    </source>
</evidence>
<dbReference type="AlphaFoldDB" id="A0A939HGW0"/>
<accession>A0A939HGW0</accession>
<dbReference type="Proteomes" id="UP000664164">
    <property type="component" value="Unassembled WGS sequence"/>
</dbReference>
<feature type="transmembrane region" description="Helical" evidence="1">
    <location>
        <begin position="68"/>
        <end position="89"/>
    </location>
</feature>
<evidence type="ECO:0000313" key="2">
    <source>
        <dbReference type="EMBL" id="MBO1269691.1"/>
    </source>
</evidence>
<evidence type="ECO:0000313" key="3">
    <source>
        <dbReference type="Proteomes" id="UP000664164"/>
    </source>
</evidence>
<name>A0A939HGW0_9MICC</name>
<keyword evidence="1" id="KW-0812">Transmembrane</keyword>
<keyword evidence="1" id="KW-0472">Membrane</keyword>
<protein>
    <submittedName>
        <fullName evidence="2">Uncharacterized protein</fullName>
    </submittedName>
</protein>
<keyword evidence="3" id="KW-1185">Reference proteome</keyword>
<comment type="caution">
    <text evidence="2">The sequence shown here is derived from an EMBL/GenBank/DDBJ whole genome shotgun (WGS) entry which is preliminary data.</text>
</comment>
<dbReference type="RefSeq" id="WP_207617574.1">
    <property type="nucleotide sequence ID" value="NZ_JAFNLL010000054.1"/>
</dbReference>
<dbReference type="EMBL" id="JAFNLL010000054">
    <property type="protein sequence ID" value="MBO1269691.1"/>
    <property type="molecule type" value="Genomic_DNA"/>
</dbReference>
<organism evidence="2 3">
    <name type="scientific">Arthrobacter cavernae</name>
    <dbReference type="NCBI Taxonomy" id="2817681"/>
    <lineage>
        <taxon>Bacteria</taxon>
        <taxon>Bacillati</taxon>
        <taxon>Actinomycetota</taxon>
        <taxon>Actinomycetes</taxon>
        <taxon>Micrococcales</taxon>
        <taxon>Micrococcaceae</taxon>
        <taxon>Arthrobacter</taxon>
    </lineage>
</organism>
<reference evidence="2" key="1">
    <citation type="submission" date="2021-03" db="EMBL/GenBank/DDBJ databases">
        <title>A new species, PO-11, isolated from a karst cave deposit.</title>
        <authorList>
            <person name="Zhaoxiaoyong W."/>
        </authorList>
    </citation>
    <scope>NUCLEOTIDE SEQUENCE</scope>
    <source>
        <strain evidence="2">PO-11</strain>
    </source>
</reference>
<proteinExistence type="predicted"/>
<keyword evidence="1" id="KW-1133">Transmembrane helix</keyword>
<gene>
    <name evidence="2" type="ORF">J1902_17270</name>
</gene>
<sequence>MQQQIFEVVKMLRLLMLRVLVAGMSARFRPTQLGQRIGHSPSRQNATAAKEIHALSERQVMKSHLRPLLMLFAAIFLVFTTGLSAAQAASPHFKKNGSPVCTITTSGASASTTCRAVIAGLGNDDLLATVTTSGFAVYQCQNQGGNVAPGQNKVLVGPATAPTEIDSGAFKNGNLTLVTEPALLTTRETVTGAEAGCPNPNWTGVNPVLTVTSILLVIEQPVGEEIFRCSASNSTGLTGQVALTC</sequence>